<dbReference type="SUPFAM" id="SSF54862">
    <property type="entry name" value="4Fe-4S ferredoxins"/>
    <property type="match status" value="1"/>
</dbReference>
<dbReference type="GO" id="GO:0020037">
    <property type="term" value="F:heme binding"/>
    <property type="evidence" value="ECO:0007669"/>
    <property type="project" value="InterPro"/>
</dbReference>
<dbReference type="NCBIfam" id="TIGR02064">
    <property type="entry name" value="dsrA"/>
    <property type="match status" value="1"/>
</dbReference>
<keyword evidence="3" id="KW-0408">Iron</keyword>
<evidence type="ECO:0000313" key="6">
    <source>
        <dbReference type="EMBL" id="KIX11064.1"/>
    </source>
</evidence>
<name>A0A0D2IYI2_9BACT</name>
<dbReference type="AlphaFoldDB" id="A0A0D2IYI2"/>
<dbReference type="EMBL" id="AZAC01000067">
    <property type="protein sequence ID" value="KIX11064.1"/>
    <property type="molecule type" value="Genomic_DNA"/>
</dbReference>
<dbReference type="Gene3D" id="6.10.140.1420">
    <property type="match status" value="1"/>
</dbReference>
<evidence type="ECO:0000313" key="7">
    <source>
        <dbReference type="Proteomes" id="UP000032233"/>
    </source>
</evidence>
<dbReference type="Gene3D" id="3.30.70.20">
    <property type="match status" value="1"/>
</dbReference>
<dbReference type="InParanoid" id="A0A0D2IYI2"/>
<dbReference type="Gene3D" id="3.30.70.2500">
    <property type="match status" value="1"/>
</dbReference>
<protein>
    <submittedName>
        <fullName evidence="6">Sulfite reductase</fullName>
    </submittedName>
</protein>
<evidence type="ECO:0000256" key="2">
    <source>
        <dbReference type="ARBA" id="ARBA00022723"/>
    </source>
</evidence>
<dbReference type="InterPro" id="IPR045854">
    <property type="entry name" value="NO2/SO3_Rdtase_4Fe4S_sf"/>
</dbReference>
<dbReference type="GO" id="GO:0009337">
    <property type="term" value="C:sulfite reductase complex (NADPH)"/>
    <property type="evidence" value="ECO:0007669"/>
    <property type="project" value="TreeGrafter"/>
</dbReference>
<dbReference type="GO" id="GO:0050311">
    <property type="term" value="F:sulfite reductase (ferredoxin) activity"/>
    <property type="evidence" value="ECO:0007669"/>
    <property type="project" value="TreeGrafter"/>
</dbReference>
<keyword evidence="4" id="KW-0411">Iron-sulfur</keyword>
<dbReference type="Pfam" id="PF01077">
    <property type="entry name" value="NIR_SIR"/>
    <property type="match status" value="1"/>
</dbReference>
<gene>
    <name evidence="6" type="ORF">X474_25240</name>
</gene>
<dbReference type="GO" id="GO:0018551">
    <property type="term" value="F:dissimilatory sulfite reductase (NADH) activity"/>
    <property type="evidence" value="ECO:0007669"/>
    <property type="project" value="InterPro"/>
</dbReference>
<dbReference type="InterPro" id="IPR036136">
    <property type="entry name" value="Nit/Sulf_reduc_fer-like_dom_sf"/>
</dbReference>
<comment type="caution">
    <text evidence="6">The sequence shown here is derived from an EMBL/GenBank/DDBJ whole genome shotgun (WGS) entry which is preliminary data.</text>
</comment>
<dbReference type="GO" id="GO:0051539">
    <property type="term" value="F:4 iron, 4 sulfur cluster binding"/>
    <property type="evidence" value="ECO:0007669"/>
    <property type="project" value="UniProtKB-KW"/>
</dbReference>
<dbReference type="Proteomes" id="UP000032233">
    <property type="component" value="Unassembled WGS sequence"/>
</dbReference>
<dbReference type="InterPro" id="IPR006067">
    <property type="entry name" value="NO2/SO3_Rdtase_4Fe4S_dom"/>
</dbReference>
<feature type="domain" description="4Fe-4S ferredoxin-type" evidence="5">
    <location>
        <begin position="280"/>
        <end position="308"/>
    </location>
</feature>
<dbReference type="OrthoDB" id="9800558at2"/>
<keyword evidence="1" id="KW-0004">4Fe-4S</keyword>
<dbReference type="PANTHER" id="PTHR11493:SF54">
    <property type="entry name" value="ANAEROBIC SULFITE REDUCTASE SUBUNIT C"/>
    <property type="match status" value="1"/>
</dbReference>
<dbReference type="InterPro" id="IPR045169">
    <property type="entry name" value="NO2/SO3_Rdtase_4Fe4S_prot"/>
</dbReference>
<evidence type="ECO:0000256" key="1">
    <source>
        <dbReference type="ARBA" id="ARBA00022485"/>
    </source>
</evidence>
<dbReference type="Gene3D" id="3.30.413.10">
    <property type="entry name" value="Sulfite Reductase Hemoprotein, domain 1"/>
    <property type="match status" value="1"/>
</dbReference>
<dbReference type="PATRIC" id="fig|1429043.3.peg.5334"/>
<dbReference type="GO" id="GO:0016002">
    <property type="term" value="F:sulfite reductase activity"/>
    <property type="evidence" value="ECO:0007669"/>
    <property type="project" value="TreeGrafter"/>
</dbReference>
<dbReference type="STRING" id="1429043.X474_25240"/>
<keyword evidence="7" id="KW-1185">Reference proteome</keyword>
<dbReference type="InterPro" id="IPR017896">
    <property type="entry name" value="4Fe4S_Fe-S-bd"/>
</dbReference>
<dbReference type="GO" id="GO:0000103">
    <property type="term" value="P:sulfate assimilation"/>
    <property type="evidence" value="ECO:0007669"/>
    <property type="project" value="TreeGrafter"/>
</dbReference>
<dbReference type="InterPro" id="IPR011806">
    <property type="entry name" value="DsrA"/>
</dbReference>
<evidence type="ECO:0000256" key="3">
    <source>
        <dbReference type="ARBA" id="ARBA00023004"/>
    </source>
</evidence>
<dbReference type="RefSeq" id="WP_044352273.1">
    <property type="nucleotide sequence ID" value="NZ_AZAC01000067.1"/>
</dbReference>
<sequence>MAKMHPTPMLDELEKGPWPSFVTDIKRLAEAGKDACADLLGQLELSYKDKEGHWKHGGIVGVLGYGGGVIGRYSDVPDLFPGVEHFHTLRVNQPASKFYKTERLREVMDIWERRGSGMLNMHGSTGDMVLLGAFTEELEPIFAELTAKGWDLGGSGSALRTPACCVGKARCEWACIDTQDICYDLTMEFQDEMHRPAWPYKFKFKVDGCPNGCVASIARSDCSIIGTWKDDIRIDQEAVAAYAAGEICANGGAHGPDTKLDIQADVCDLCPTRCMSYDGKKLYIDNKECTRCMHCINLMPQALRPGTETGASILVGAKAPILEGAQMSSLIIPFIPMEAPYEEFKDFVEKMWDWWDENGKNRERIGELIQRKGLQEFLKAVELEPDPRMVKEPRYNPYIFYQEDEVPGGFERDIKEYRKRHAR</sequence>
<accession>A0A0D2IYI2</accession>
<keyword evidence="2" id="KW-0479">Metal-binding</keyword>
<reference evidence="6 7" key="1">
    <citation type="submission" date="2013-11" db="EMBL/GenBank/DDBJ databases">
        <title>Metagenomic analysis of a methanogenic consortium involved in long chain n-alkane degradation.</title>
        <authorList>
            <person name="Davidova I.A."/>
            <person name="Callaghan A.V."/>
            <person name="Wawrik B."/>
            <person name="Pruitt S."/>
            <person name="Marks C."/>
            <person name="Duncan K.E."/>
            <person name="Suflita J.M."/>
        </authorList>
    </citation>
    <scope>NUCLEOTIDE SEQUENCE [LARGE SCALE GENOMIC DNA]</scope>
    <source>
        <strain evidence="6 7">SPR</strain>
    </source>
</reference>
<evidence type="ECO:0000259" key="5">
    <source>
        <dbReference type="PROSITE" id="PS51379"/>
    </source>
</evidence>
<dbReference type="SUPFAM" id="SSF56014">
    <property type="entry name" value="Nitrite and sulphite reductase 4Fe-4S domain-like"/>
    <property type="match status" value="1"/>
</dbReference>
<dbReference type="SUPFAM" id="SSF55124">
    <property type="entry name" value="Nitrite/Sulfite reductase N-terminal domain-like"/>
    <property type="match status" value="1"/>
</dbReference>
<organism evidence="6 7">
    <name type="scientific">Dethiosulfatarculus sandiegensis</name>
    <dbReference type="NCBI Taxonomy" id="1429043"/>
    <lineage>
        <taxon>Bacteria</taxon>
        <taxon>Pseudomonadati</taxon>
        <taxon>Thermodesulfobacteriota</taxon>
        <taxon>Desulfarculia</taxon>
        <taxon>Desulfarculales</taxon>
        <taxon>Desulfarculaceae</taxon>
        <taxon>Dethiosulfatarculus</taxon>
    </lineage>
</organism>
<dbReference type="GO" id="GO:0046872">
    <property type="term" value="F:metal ion binding"/>
    <property type="evidence" value="ECO:0007669"/>
    <property type="project" value="UniProtKB-KW"/>
</dbReference>
<dbReference type="PROSITE" id="PS51379">
    <property type="entry name" value="4FE4S_FER_2"/>
    <property type="match status" value="1"/>
</dbReference>
<dbReference type="PANTHER" id="PTHR11493">
    <property type="entry name" value="SULFITE REDUCTASE [NADPH] SUBUNIT BETA-RELATED"/>
    <property type="match status" value="1"/>
</dbReference>
<proteinExistence type="predicted"/>
<evidence type="ECO:0000256" key="4">
    <source>
        <dbReference type="ARBA" id="ARBA00023014"/>
    </source>
</evidence>